<gene>
    <name evidence="1" type="ORF">PORY_000915</name>
</gene>
<dbReference type="Proteomes" id="UP000768646">
    <property type="component" value="Unassembled WGS sequence"/>
</dbReference>
<dbReference type="EMBL" id="JABTEG010000002">
    <property type="protein sequence ID" value="KAG4306005.1"/>
    <property type="molecule type" value="Genomic_DNA"/>
</dbReference>
<keyword evidence="2" id="KW-1185">Reference proteome</keyword>
<proteinExistence type="predicted"/>
<evidence type="ECO:0000313" key="2">
    <source>
        <dbReference type="Proteomes" id="UP000768646"/>
    </source>
</evidence>
<evidence type="ECO:0000313" key="1">
    <source>
        <dbReference type="EMBL" id="KAG4306005.1"/>
    </source>
</evidence>
<sequence>MSLSSSERLYRGNYSRRGDENKNFGRPSRFDEKLKKPKWDLNILPKFEKNFYKPHPNVEKMTDQEVEEFRRKGQVTVQGVNVPKPVPSFDEAGFPSYVMNEVKRMGFMSPTPIQSQGWPMALSGRDVVGISATGSGKTLAFCLPAIVHINAQPLLSQGDGPIVLVLAPTRELAVQIQTECAKYGKSSRIRSTCIYGGVPRGPQIRDLSSGVEICIATPGRLLDMLESGKTNLRRVTYLVLDEADRMLDMGFEPQIRKIVDQIRPDRQTLMWSATWPKDVQKLAYDYLKDFLQVNIGSLDLNVNADIKQIVEICSEYDKRGKLIKHLEYAMEDKENRILIFVATKRIADDITKYLRQDGWPALAIHGDKQQNERDWVLNEFRTGKSPIMVATDVASRGIDIKDVKYVINYDYPNSSEDYVHRIGRTGRAGAKGTAVTLFTTDNAKQARDLMMVLKDSKQEIPPALIEMSKINYGRSSSNYRGGRNVWTGSNSAPLNSIRKW</sequence>
<comment type="caution">
    <text evidence="1">The sequence shown here is derived from an EMBL/GenBank/DDBJ whole genome shotgun (WGS) entry which is preliminary data.</text>
</comment>
<name>A0ACB7CER3_9ASCO</name>
<reference evidence="1 2" key="1">
    <citation type="journal article" date="2021" name="Commun. Biol.">
        <title>Genomic insights into the host specific adaptation of the Pneumocystis genus.</title>
        <authorList>
            <person name="Cisse O.H."/>
            <person name="Ma L."/>
            <person name="Dekker J.P."/>
            <person name="Khil P.P."/>
            <person name="Youn J.-H."/>
            <person name="Brenchley J.M."/>
            <person name="Blair R."/>
            <person name="Pahar B."/>
            <person name="Chabe M."/>
            <person name="Van Rompay K.K.A."/>
            <person name="Keesler R."/>
            <person name="Sukura A."/>
            <person name="Hirsch V."/>
            <person name="Kutty G."/>
            <person name="Liu Y."/>
            <person name="Peng L."/>
            <person name="Chen J."/>
            <person name="Song J."/>
            <person name="Weissenbacher-Lang C."/>
            <person name="Xu J."/>
            <person name="Upham N.S."/>
            <person name="Stajich J.E."/>
            <person name="Cuomo C.A."/>
            <person name="Cushion M.T."/>
            <person name="Kovacs J.A."/>
        </authorList>
    </citation>
    <scope>NUCLEOTIDE SEQUENCE [LARGE SCALE GENOMIC DNA]</scope>
    <source>
        <strain evidence="1 2">RABM</strain>
    </source>
</reference>
<organism evidence="1 2">
    <name type="scientific">Pneumocystis oryctolagi</name>
    <dbReference type="NCBI Taxonomy" id="42067"/>
    <lineage>
        <taxon>Eukaryota</taxon>
        <taxon>Fungi</taxon>
        <taxon>Dikarya</taxon>
        <taxon>Ascomycota</taxon>
        <taxon>Taphrinomycotina</taxon>
        <taxon>Pneumocystomycetes</taxon>
        <taxon>Pneumocystaceae</taxon>
        <taxon>Pneumocystis</taxon>
    </lineage>
</organism>
<accession>A0ACB7CER3</accession>
<protein>
    <submittedName>
        <fullName evidence="1">Uncharacterized protein</fullName>
    </submittedName>
</protein>